<evidence type="ECO:0000313" key="1">
    <source>
        <dbReference type="EMBL" id="KAF1937961.1"/>
    </source>
</evidence>
<sequence>ISIISRFSFVVPSLTRHSYKEYESVHTMSGMGGRPRRSVTILRVVNMAIAMS</sequence>
<feature type="non-terminal residue" evidence="1">
    <location>
        <position position="1"/>
    </location>
</feature>
<dbReference type="EMBL" id="ML976120">
    <property type="protein sequence ID" value="KAF1937961.1"/>
    <property type="molecule type" value="Genomic_DNA"/>
</dbReference>
<feature type="non-terminal residue" evidence="1">
    <location>
        <position position="52"/>
    </location>
</feature>
<dbReference type="Proteomes" id="UP000800038">
    <property type="component" value="Unassembled WGS sequence"/>
</dbReference>
<keyword evidence="2" id="KW-1185">Reference proteome</keyword>
<evidence type="ECO:0000313" key="2">
    <source>
        <dbReference type="Proteomes" id="UP000800038"/>
    </source>
</evidence>
<dbReference type="OrthoDB" id="3780782at2759"/>
<accession>A0A6A5SBG4</accession>
<protein>
    <submittedName>
        <fullName evidence="1">Uncharacterized protein</fullName>
    </submittedName>
</protein>
<proteinExistence type="predicted"/>
<name>A0A6A5SBG4_9PLEO</name>
<reference evidence="1" key="1">
    <citation type="journal article" date="2020" name="Stud. Mycol.">
        <title>101 Dothideomycetes genomes: a test case for predicting lifestyles and emergence of pathogens.</title>
        <authorList>
            <person name="Haridas S."/>
            <person name="Albert R."/>
            <person name="Binder M."/>
            <person name="Bloem J."/>
            <person name="Labutti K."/>
            <person name="Salamov A."/>
            <person name="Andreopoulos B."/>
            <person name="Baker S."/>
            <person name="Barry K."/>
            <person name="Bills G."/>
            <person name="Bluhm B."/>
            <person name="Cannon C."/>
            <person name="Castanera R."/>
            <person name="Culley D."/>
            <person name="Daum C."/>
            <person name="Ezra D."/>
            <person name="Gonzalez J."/>
            <person name="Henrissat B."/>
            <person name="Kuo A."/>
            <person name="Liang C."/>
            <person name="Lipzen A."/>
            <person name="Lutzoni F."/>
            <person name="Magnuson J."/>
            <person name="Mondo S."/>
            <person name="Nolan M."/>
            <person name="Ohm R."/>
            <person name="Pangilinan J."/>
            <person name="Park H.-J."/>
            <person name="Ramirez L."/>
            <person name="Alfaro M."/>
            <person name="Sun H."/>
            <person name="Tritt A."/>
            <person name="Yoshinaga Y."/>
            <person name="Zwiers L.-H."/>
            <person name="Turgeon B."/>
            <person name="Goodwin S."/>
            <person name="Spatafora J."/>
            <person name="Crous P."/>
            <person name="Grigoriev I."/>
        </authorList>
    </citation>
    <scope>NUCLEOTIDE SEQUENCE</scope>
    <source>
        <strain evidence="1">CBS 161.51</strain>
    </source>
</reference>
<gene>
    <name evidence="1" type="ORF">EJ02DRAFT_295816</name>
</gene>
<organism evidence="1 2">
    <name type="scientific">Clathrospora elynae</name>
    <dbReference type="NCBI Taxonomy" id="706981"/>
    <lineage>
        <taxon>Eukaryota</taxon>
        <taxon>Fungi</taxon>
        <taxon>Dikarya</taxon>
        <taxon>Ascomycota</taxon>
        <taxon>Pezizomycotina</taxon>
        <taxon>Dothideomycetes</taxon>
        <taxon>Pleosporomycetidae</taxon>
        <taxon>Pleosporales</taxon>
        <taxon>Diademaceae</taxon>
        <taxon>Clathrospora</taxon>
    </lineage>
</organism>
<dbReference type="AlphaFoldDB" id="A0A6A5SBG4"/>